<evidence type="ECO:0000313" key="15">
    <source>
        <dbReference type="Proteomes" id="UP000033085"/>
    </source>
</evidence>
<dbReference type="Proteomes" id="UP000275843">
    <property type="component" value="Chromosome"/>
</dbReference>
<evidence type="ECO:0000313" key="22">
    <source>
        <dbReference type="Proteomes" id="UP000275843"/>
    </source>
</evidence>
<sequence length="118" mass="13994">MKKKALGLSNDGYYVIFFISESEIGYKRTRINEMYYISFIITLLVSILYVVFRYIFILVLFIIPILIYLLTIAISLHIYKPEIYEKIIRVEMKEKIVKIHTASKTFIIRRGKILGFTD</sequence>
<dbReference type="EMBL" id="CP050869">
    <property type="protein sequence ID" value="QPG49729.1"/>
    <property type="molecule type" value="Genomic_DNA"/>
</dbReference>
<evidence type="ECO:0000313" key="24">
    <source>
        <dbReference type="Proteomes" id="UP000282269"/>
    </source>
</evidence>
<protein>
    <submittedName>
        <fullName evidence="4">Uncharacterized protein</fullName>
    </submittedName>
</protein>
<evidence type="ECO:0000313" key="9">
    <source>
        <dbReference type="EMBL" id="AZF77699.1"/>
    </source>
</evidence>
<reference evidence="18 19" key="4">
    <citation type="journal article" date="2018" name="Proc. Natl. Acad. Sci. U.S.A.">
        <title>Nonmutational mechanism of inheritance in the Archaeon Sulfolobus solfataricus.</title>
        <authorList>
            <person name="Payne S."/>
            <person name="McCarthy S."/>
            <person name="Johnson T."/>
            <person name="North E."/>
            <person name="Blum P."/>
        </authorList>
    </citation>
    <scope>NUCLEOTIDE SEQUENCE [LARGE SCALE GENOMIC DNA]</scope>
    <source>
        <strain evidence="6 18">SARC-H</strain>
        <strain evidence="7 22">SARC-I</strain>
        <strain evidence="9 23">SARC-N</strain>
        <strain evidence="10 24">SARC-O</strain>
        <strain evidence="11 19">SUL120</strain>
        <strain evidence="5 20">SULG</strain>
        <strain evidence="8 21">SULM</strain>
    </source>
</reference>
<gene>
    <name evidence="12" type="ORF">HFC64_07770</name>
    <name evidence="13" type="ORF">SSOP1_2611</name>
    <name evidence="4" type="ORF">SULA_0287</name>
    <name evidence="2" type="ORF">SULB_0289</name>
    <name evidence="3" type="ORF">SULC_0287</name>
    <name evidence="5" type="ORF">SULG_01465</name>
    <name evidence="6" type="ORF">SULH_01465</name>
    <name evidence="7" type="ORF">SULI_01465</name>
    <name evidence="8" type="ORF">SULM_01465</name>
    <name evidence="9" type="ORF">SULN_01465</name>
    <name evidence="10" type="ORF">SULO_01475</name>
    <name evidence="11" type="ORF">SULZ_01485</name>
</gene>
<proteinExistence type="predicted"/>
<keyword evidence="1" id="KW-0472">Membrane</keyword>
<organism evidence="4 16">
    <name type="scientific">Saccharolobus solfataricus</name>
    <name type="common">Sulfolobus solfataricus</name>
    <dbReference type="NCBI Taxonomy" id="2287"/>
    <lineage>
        <taxon>Archaea</taxon>
        <taxon>Thermoproteota</taxon>
        <taxon>Thermoprotei</taxon>
        <taxon>Sulfolobales</taxon>
        <taxon>Sulfolobaceae</taxon>
        <taxon>Saccharolobus</taxon>
    </lineage>
</organism>
<dbReference type="Proteomes" id="UP000033106">
    <property type="component" value="Chromosome"/>
</dbReference>
<dbReference type="EMBL" id="CP033237">
    <property type="protein sequence ID" value="AZF72472.1"/>
    <property type="molecule type" value="Genomic_DNA"/>
</dbReference>
<feature type="transmembrane region" description="Helical" evidence="1">
    <location>
        <begin position="58"/>
        <end position="79"/>
    </location>
</feature>
<evidence type="ECO:0000313" key="23">
    <source>
        <dbReference type="Proteomes" id="UP000278715"/>
    </source>
</evidence>
<dbReference type="Proteomes" id="UP000282269">
    <property type="component" value="Chromosome"/>
</dbReference>
<dbReference type="Proteomes" id="UP000076770">
    <property type="component" value="Chromosome i"/>
</dbReference>
<evidence type="ECO:0000313" key="6">
    <source>
        <dbReference type="EMBL" id="AZF69852.1"/>
    </source>
</evidence>
<dbReference type="Proteomes" id="UP000269431">
    <property type="component" value="Chromosome"/>
</dbReference>
<reference evidence="4" key="5">
    <citation type="submission" date="2018-10" db="EMBL/GenBank/DDBJ databases">
        <authorList>
            <person name="McCarthy S."/>
            <person name="Gradnigo J."/>
            <person name="Johnson T."/>
            <person name="Payne S."/>
            <person name="Lipzen A."/>
            <person name="Schackwitz W."/>
            <person name="Martin J."/>
            <person name="Moriyama E."/>
            <person name="Blum P."/>
        </authorList>
    </citation>
    <scope>NUCLEOTIDE SEQUENCE</scope>
    <source>
        <strain evidence="2">SARC-B</strain>
        <strain evidence="3">SARC-C</strain>
        <strain evidence="4">SULA</strain>
    </source>
</reference>
<evidence type="ECO:0000313" key="2">
    <source>
        <dbReference type="EMBL" id="AKA72719.1"/>
    </source>
</evidence>
<dbReference type="EMBL" id="CP011057">
    <property type="protein sequence ID" value="AKA78110.1"/>
    <property type="molecule type" value="Genomic_DNA"/>
</dbReference>
<evidence type="ECO:0000256" key="1">
    <source>
        <dbReference type="SAM" id="Phobius"/>
    </source>
</evidence>
<accession>A0A0E3JZT5</accession>
<dbReference type="Proteomes" id="UP000273194">
    <property type="component" value="Chromosome"/>
</dbReference>
<dbReference type="EMBL" id="CP033239">
    <property type="protein sequence ID" value="AZF77699.1"/>
    <property type="molecule type" value="Genomic_DNA"/>
</dbReference>
<dbReference type="KEGG" id="ssol:SULB_0289"/>
<dbReference type="EMBL" id="CP011056">
    <property type="protein sequence ID" value="AKA75418.1"/>
    <property type="molecule type" value="Genomic_DNA"/>
</dbReference>
<feature type="transmembrane region" description="Helical" evidence="1">
    <location>
        <begin position="34"/>
        <end position="52"/>
    </location>
</feature>
<reference evidence="12 25" key="6">
    <citation type="journal article" date="2020" name="Nat. Commun.">
        <title>The structures of two archaeal type IV pili illuminate evolutionary relationships.</title>
        <authorList>
            <person name="Wang F."/>
            <person name="Baquero D.P."/>
            <person name="Su Z."/>
            <person name="Beltran L.C."/>
            <person name="Prangishvili D."/>
            <person name="Krupovic M."/>
            <person name="Egelman E.H."/>
        </authorList>
    </citation>
    <scope>NUCLEOTIDE SEQUENCE [LARGE SCALE GENOMIC DNA]</scope>
    <source>
        <strain evidence="12 25">POZ149</strain>
    </source>
</reference>
<dbReference type="EMBL" id="CP011055">
    <property type="protein sequence ID" value="AKA72719.1"/>
    <property type="molecule type" value="Genomic_DNA"/>
</dbReference>
<evidence type="ECO:0000313" key="7">
    <source>
        <dbReference type="EMBL" id="AZF72472.1"/>
    </source>
</evidence>
<dbReference type="Proteomes" id="UP000273443">
    <property type="component" value="Chromosome"/>
</dbReference>
<dbReference type="GeneID" id="89231272"/>
<evidence type="ECO:0000313" key="19">
    <source>
        <dbReference type="Proteomes" id="UP000269431"/>
    </source>
</evidence>
<evidence type="ECO:0000313" key="12">
    <source>
        <dbReference type="EMBL" id="QPG49729.1"/>
    </source>
</evidence>
<dbReference type="EMBL" id="CP033235">
    <property type="protein sequence ID" value="AZF67232.1"/>
    <property type="molecule type" value="Genomic_DNA"/>
</dbReference>
<evidence type="ECO:0000313" key="10">
    <source>
        <dbReference type="EMBL" id="AZF80307.1"/>
    </source>
</evidence>
<dbReference type="RefSeq" id="WP_009989276.1">
    <property type="nucleotide sequence ID" value="NZ_CP011055.2"/>
</dbReference>
<dbReference type="EMBL" id="CP033238">
    <property type="protein sequence ID" value="AZF75091.1"/>
    <property type="molecule type" value="Genomic_DNA"/>
</dbReference>
<dbReference type="PATRIC" id="fig|2287.6.peg.295"/>
<dbReference type="Proteomes" id="UP000594632">
    <property type="component" value="Chromosome"/>
</dbReference>
<evidence type="ECO:0000313" key="11">
    <source>
        <dbReference type="EMBL" id="AZF82915.1"/>
    </source>
</evidence>
<keyword evidence="1" id="KW-1133">Transmembrane helix</keyword>
<evidence type="ECO:0000313" key="17">
    <source>
        <dbReference type="Proteomes" id="UP000076770"/>
    </source>
</evidence>
<evidence type="ECO:0000313" key="21">
    <source>
        <dbReference type="Proteomes" id="UP000273443"/>
    </source>
</evidence>
<evidence type="ECO:0000313" key="4">
    <source>
        <dbReference type="EMBL" id="AKA78110.1"/>
    </source>
</evidence>
<reference evidence="13" key="2">
    <citation type="submission" date="2016-04" db="EMBL/GenBank/DDBJ databases">
        <authorList>
            <person name="Evans L.H."/>
            <person name="Alamgir A."/>
            <person name="Owens N."/>
            <person name="Weber N.D."/>
            <person name="Virtaneva K."/>
            <person name="Barbian K."/>
            <person name="Babar A."/>
            <person name="Rosenke K."/>
        </authorList>
    </citation>
    <scope>NUCLEOTIDE SEQUENCE</scope>
    <source>
        <strain evidence="13">P1</strain>
    </source>
</reference>
<evidence type="ECO:0000313" key="16">
    <source>
        <dbReference type="Proteomes" id="UP000033106"/>
    </source>
</evidence>
<dbReference type="EMBL" id="CP033241">
    <property type="protein sequence ID" value="AZF82915.1"/>
    <property type="molecule type" value="Genomic_DNA"/>
</dbReference>
<evidence type="ECO:0000313" key="14">
    <source>
        <dbReference type="Proteomes" id="UP000033057"/>
    </source>
</evidence>
<dbReference type="Proteomes" id="UP000033085">
    <property type="component" value="Chromosome"/>
</dbReference>
<evidence type="ECO:0000313" key="13">
    <source>
        <dbReference type="EMBL" id="SAI86165.1"/>
    </source>
</evidence>
<evidence type="ECO:0000313" key="25">
    <source>
        <dbReference type="Proteomes" id="UP000594632"/>
    </source>
</evidence>
<dbReference type="Proteomes" id="UP000278715">
    <property type="component" value="Chromosome"/>
</dbReference>
<evidence type="ECO:0000313" key="20">
    <source>
        <dbReference type="Proteomes" id="UP000273194"/>
    </source>
</evidence>
<dbReference type="EMBL" id="LT549890">
    <property type="protein sequence ID" value="SAI86165.1"/>
    <property type="molecule type" value="Genomic_DNA"/>
</dbReference>
<evidence type="ECO:0000313" key="18">
    <source>
        <dbReference type="Proteomes" id="UP000267993"/>
    </source>
</evidence>
<dbReference type="EMBL" id="CP033240">
    <property type="protein sequence ID" value="AZF80307.1"/>
    <property type="molecule type" value="Genomic_DNA"/>
</dbReference>
<dbReference type="AlphaFoldDB" id="A0A0E3JZT5"/>
<dbReference type="KEGG" id="ssoa:SULA_0287"/>
<dbReference type="OrthoDB" id="44046at2157"/>
<evidence type="ECO:0000313" key="8">
    <source>
        <dbReference type="EMBL" id="AZF75091.1"/>
    </source>
</evidence>
<name>A0A0E3JZT5_SACSO</name>
<dbReference type="EMBL" id="CP033236">
    <property type="protein sequence ID" value="AZF69852.1"/>
    <property type="molecule type" value="Genomic_DNA"/>
</dbReference>
<reference evidence="14 15" key="1">
    <citation type="journal article" date="2015" name="Genome Announc.">
        <title>Complete Genome Sequence of Sulfolobus solfataricus Strain 98/2 and Evolved Derivatives.</title>
        <authorList>
            <person name="McCarthy S."/>
            <person name="Gradnigo J."/>
            <person name="Johnson T."/>
            <person name="Payne S."/>
            <person name="Lipzen A."/>
            <person name="Martin J."/>
            <person name="Schackwitz W."/>
            <person name="Moriyama E."/>
            <person name="Blum P."/>
        </authorList>
    </citation>
    <scope>NUCLEOTIDE SEQUENCE [LARGE SCALE GENOMIC DNA]</scope>
    <source>
        <strain evidence="14">98/2 SULC</strain>
        <strain evidence="2">SARC-B</strain>
        <strain evidence="3">SARC-C</strain>
        <strain evidence="4 16">SULA</strain>
        <strain evidence="15">SULB</strain>
    </source>
</reference>
<dbReference type="KEGG" id="ssof:SULC_0287"/>
<reference evidence="17" key="3">
    <citation type="submission" date="2016-04" db="EMBL/GenBank/DDBJ databases">
        <authorList>
            <person name="Shah S.A."/>
            <person name="Garrett R.A."/>
        </authorList>
    </citation>
    <scope>NUCLEOTIDE SEQUENCE [LARGE SCALE GENOMIC DNA]</scope>
    <source>
        <strain evidence="17">ATCC 35091 / DSM 1616 / JCM 8930 / NBRC 15331 / P1</strain>
    </source>
</reference>
<keyword evidence="1" id="KW-0812">Transmembrane</keyword>
<dbReference type="Proteomes" id="UP000033057">
    <property type="component" value="Chromosome"/>
</dbReference>
<evidence type="ECO:0000313" key="3">
    <source>
        <dbReference type="EMBL" id="AKA75418.1"/>
    </source>
</evidence>
<evidence type="ECO:0000313" key="5">
    <source>
        <dbReference type="EMBL" id="AZF67232.1"/>
    </source>
</evidence>
<dbReference type="Proteomes" id="UP000267993">
    <property type="component" value="Chromosome"/>
</dbReference>